<dbReference type="Pfam" id="PF25484">
    <property type="entry name" value="DUF7907"/>
    <property type="match status" value="1"/>
</dbReference>
<sequence>MLLSAVALSLISLAAAASHSSERRTAPQYPSLSITKGFRLVVNVTDPSKDFHPSIQNTYVSSIHVGPALALIGQVDSVKRARIFYQNGTTTDQKDGKSNILSDGGSPIFSSGLKLIQDSNSDNISNAYLNGGPGDAGIGITGSPHPYAFLQPEAWVACNTSVPYYRGRHFIILKRTKITAANKSGNVNETSSEGCAPVRLLPECAELNGLPGGSVSSHDYALDTPCYSDVKSLVWSRYGL</sequence>
<dbReference type="Proteomes" id="UP001251528">
    <property type="component" value="Unassembled WGS sequence"/>
</dbReference>
<dbReference type="AlphaFoldDB" id="A0AAJ0FR30"/>
<name>A0AAJ0FR30_9HYPO</name>
<dbReference type="InterPro" id="IPR057229">
    <property type="entry name" value="DUF7907"/>
</dbReference>
<feature type="signal peptide" evidence="1">
    <location>
        <begin position="1"/>
        <end position="16"/>
    </location>
</feature>
<proteinExistence type="predicted"/>
<keyword evidence="1" id="KW-0732">Signal</keyword>
<dbReference type="EMBL" id="JASWJB010000208">
    <property type="protein sequence ID" value="KAK2593517.1"/>
    <property type="molecule type" value="Genomic_DNA"/>
</dbReference>
<comment type="caution">
    <text evidence="3">The sequence shown here is derived from an EMBL/GenBank/DDBJ whole genome shotgun (WGS) entry which is preliminary data.</text>
</comment>
<feature type="domain" description="DUF7907" evidence="2">
    <location>
        <begin position="35"/>
        <end position="204"/>
    </location>
</feature>
<accession>A0AAJ0FR30</accession>
<feature type="chain" id="PRO_5042534927" description="DUF7907 domain-containing protein" evidence="1">
    <location>
        <begin position="17"/>
        <end position="240"/>
    </location>
</feature>
<evidence type="ECO:0000313" key="4">
    <source>
        <dbReference type="Proteomes" id="UP001251528"/>
    </source>
</evidence>
<evidence type="ECO:0000313" key="3">
    <source>
        <dbReference type="EMBL" id="KAK2593517.1"/>
    </source>
</evidence>
<reference evidence="3" key="1">
    <citation type="submission" date="2023-06" db="EMBL/GenBank/DDBJ databases">
        <title>Conoideocrella luteorostrata (Hypocreales: Clavicipitaceae), a potential biocontrol fungus for elongate hemlock scale in United States Christmas tree production areas.</title>
        <authorList>
            <person name="Barrett H."/>
            <person name="Lovett B."/>
            <person name="Macias A.M."/>
            <person name="Stajich J.E."/>
            <person name="Kasson M.T."/>
        </authorList>
    </citation>
    <scope>NUCLEOTIDE SEQUENCE</scope>
    <source>
        <strain evidence="3">ARSEF 14590</strain>
    </source>
</reference>
<organism evidence="3 4">
    <name type="scientific">Conoideocrella luteorostrata</name>
    <dbReference type="NCBI Taxonomy" id="1105319"/>
    <lineage>
        <taxon>Eukaryota</taxon>
        <taxon>Fungi</taxon>
        <taxon>Dikarya</taxon>
        <taxon>Ascomycota</taxon>
        <taxon>Pezizomycotina</taxon>
        <taxon>Sordariomycetes</taxon>
        <taxon>Hypocreomycetidae</taxon>
        <taxon>Hypocreales</taxon>
        <taxon>Clavicipitaceae</taxon>
        <taxon>Conoideocrella</taxon>
    </lineage>
</organism>
<gene>
    <name evidence="3" type="ORF">QQS21_008783</name>
</gene>
<evidence type="ECO:0000256" key="1">
    <source>
        <dbReference type="SAM" id="SignalP"/>
    </source>
</evidence>
<protein>
    <recommendedName>
        <fullName evidence="2">DUF7907 domain-containing protein</fullName>
    </recommendedName>
</protein>
<keyword evidence="4" id="KW-1185">Reference proteome</keyword>
<evidence type="ECO:0000259" key="2">
    <source>
        <dbReference type="Pfam" id="PF25484"/>
    </source>
</evidence>